<keyword evidence="2" id="KW-1185">Reference proteome</keyword>
<dbReference type="RefSeq" id="XP_007722070.1">
    <property type="nucleotide sequence ID" value="XM_007723880.1"/>
</dbReference>
<dbReference type="EMBL" id="AMWN01000002">
    <property type="protein sequence ID" value="EXJ94576.1"/>
    <property type="molecule type" value="Genomic_DNA"/>
</dbReference>
<protein>
    <recommendedName>
        <fullName evidence="3">Heterokaryon incompatibility domain-containing protein</fullName>
    </recommendedName>
</protein>
<dbReference type="HOGENOM" id="CLU_587923_0_0_1"/>
<dbReference type="AlphaFoldDB" id="W9YZ57"/>
<dbReference type="GeneID" id="19157869"/>
<evidence type="ECO:0008006" key="3">
    <source>
        <dbReference type="Google" id="ProtNLM"/>
    </source>
</evidence>
<accession>W9YZ57</accession>
<dbReference type="PANTHER" id="PTHR39596">
    <property type="match status" value="1"/>
</dbReference>
<proteinExistence type="predicted"/>
<dbReference type="Proteomes" id="UP000019484">
    <property type="component" value="Unassembled WGS sequence"/>
</dbReference>
<name>W9YZ57_9EURO</name>
<comment type="caution">
    <text evidence="1">The sequence shown here is derived from an EMBL/GenBank/DDBJ whole genome shotgun (WGS) entry which is preliminary data.</text>
</comment>
<reference evidence="1 2" key="1">
    <citation type="submission" date="2013-03" db="EMBL/GenBank/DDBJ databases">
        <title>The Genome Sequence of Capronia coronata CBS 617.96.</title>
        <authorList>
            <consortium name="The Broad Institute Genomics Platform"/>
            <person name="Cuomo C."/>
            <person name="de Hoog S."/>
            <person name="Gorbushina A."/>
            <person name="Walker B."/>
            <person name="Young S.K."/>
            <person name="Zeng Q."/>
            <person name="Gargeya S."/>
            <person name="Fitzgerald M."/>
            <person name="Haas B."/>
            <person name="Abouelleil A."/>
            <person name="Allen A.W."/>
            <person name="Alvarado L."/>
            <person name="Arachchi H.M."/>
            <person name="Berlin A.M."/>
            <person name="Chapman S.B."/>
            <person name="Gainer-Dewar J."/>
            <person name="Goldberg J."/>
            <person name="Griggs A."/>
            <person name="Gujja S."/>
            <person name="Hansen M."/>
            <person name="Howarth C."/>
            <person name="Imamovic A."/>
            <person name="Ireland A."/>
            <person name="Larimer J."/>
            <person name="McCowan C."/>
            <person name="Murphy C."/>
            <person name="Pearson M."/>
            <person name="Poon T.W."/>
            <person name="Priest M."/>
            <person name="Roberts A."/>
            <person name="Saif S."/>
            <person name="Shea T."/>
            <person name="Sisk P."/>
            <person name="Sykes S."/>
            <person name="Wortman J."/>
            <person name="Nusbaum C."/>
            <person name="Birren B."/>
        </authorList>
    </citation>
    <scope>NUCLEOTIDE SEQUENCE [LARGE SCALE GENOMIC DNA]</scope>
    <source>
        <strain evidence="1 2">CBS 617.96</strain>
    </source>
</reference>
<gene>
    <name evidence="1" type="ORF">A1O1_02972</name>
</gene>
<sequence length="465" mass="52596">MTCNEDEALLERLGEDAEYLGDPFNTWPSNRQDILDVAEDIWQRVAERYSGSSSTRLNLVCLSIAALGDYLSQALADIARARGVDDDARSAIWLLPESVCRPLLCSMKNWCPNRLHGFLNAQSCTVGVLWYLANLKPPSVHDGHRTCTAEQCSSLHVDWHDYTINHISRGCRCALIGPSTEEMARIVRRGSIALFNVQHDSGRARVTVQDETRAGERTWQSDGELSADLCARETAERGRRTRSLIDEDSSTKTHTPIWMDTICLPRYPLDIRREAILRLSDVFRNATGVLVLDSYLQALECSDMPPMEVLARISISGWTSRLWTFSEGYLARRIWFQFYDKAIYLHDLMSHWQEALTLRIPANPLTGVSYEMTTLYSATSLLGSHQEEQQQQPGLGNIKVALTSRQNSWPSDEALCLGAILDLDLSKIVYADDNKKMAAFWRQREAVPIEILFFRCLPKIEDSGC</sequence>
<evidence type="ECO:0000313" key="2">
    <source>
        <dbReference type="Proteomes" id="UP000019484"/>
    </source>
</evidence>
<organism evidence="1 2">
    <name type="scientific">Capronia coronata CBS 617.96</name>
    <dbReference type="NCBI Taxonomy" id="1182541"/>
    <lineage>
        <taxon>Eukaryota</taxon>
        <taxon>Fungi</taxon>
        <taxon>Dikarya</taxon>
        <taxon>Ascomycota</taxon>
        <taxon>Pezizomycotina</taxon>
        <taxon>Eurotiomycetes</taxon>
        <taxon>Chaetothyriomycetidae</taxon>
        <taxon>Chaetothyriales</taxon>
        <taxon>Herpotrichiellaceae</taxon>
        <taxon>Capronia</taxon>
    </lineage>
</organism>
<evidence type="ECO:0000313" key="1">
    <source>
        <dbReference type="EMBL" id="EXJ94576.1"/>
    </source>
</evidence>
<dbReference type="PANTHER" id="PTHR39596:SF2">
    <property type="entry name" value="HET DOMAIN PROTEIN (AFU_ORTHOLOGUE AFUA_1G17550)-RELATED"/>
    <property type="match status" value="1"/>
</dbReference>
<dbReference type="eggNOG" id="ENOG502SQ4R">
    <property type="taxonomic scope" value="Eukaryota"/>
</dbReference>
<dbReference type="OrthoDB" id="2426273at2759"/>
<dbReference type="STRING" id="1182541.W9YZ57"/>